<dbReference type="PANTHER" id="PTHR23088">
    <property type="entry name" value="NITRILASE-RELATED"/>
    <property type="match status" value="1"/>
</dbReference>
<proteinExistence type="predicted"/>
<feature type="domain" description="CN hydrolase" evidence="1">
    <location>
        <begin position="1"/>
        <end position="175"/>
    </location>
</feature>
<evidence type="ECO:0000313" key="2">
    <source>
        <dbReference type="EMBL" id="CAB4856907.1"/>
    </source>
</evidence>
<dbReference type="Gene3D" id="3.60.110.10">
    <property type="entry name" value="Carbon-nitrogen hydrolase"/>
    <property type="match status" value="1"/>
</dbReference>
<dbReference type="InterPro" id="IPR003010">
    <property type="entry name" value="C-N_Hydrolase"/>
</dbReference>
<sequence length="202" mass="21823">MAIDLVAGSVAERVPGEEKLANSSLHVGADGEIHALYRKIHLFDVEVDGTVYRESDHERAGDRPVVARLGDGTIAGMSICYDLRFPELYRELTLAGARILLVPAAFTVATTRDHWEVLLRARAIENQCFVIAANQIGEHAPGLRSGGRSMIVDPWGVVLAQAADVPGVITADLDLAGQEALRRRLPVLAARRPDAYVPPEGT</sequence>
<protein>
    <submittedName>
        <fullName evidence="2">Unannotated protein</fullName>
    </submittedName>
</protein>
<organism evidence="2">
    <name type="scientific">freshwater metagenome</name>
    <dbReference type="NCBI Taxonomy" id="449393"/>
    <lineage>
        <taxon>unclassified sequences</taxon>
        <taxon>metagenomes</taxon>
        <taxon>ecological metagenomes</taxon>
    </lineage>
</organism>
<dbReference type="AlphaFoldDB" id="A0A6J7CFA9"/>
<dbReference type="Pfam" id="PF00795">
    <property type="entry name" value="CN_hydrolase"/>
    <property type="match status" value="1"/>
</dbReference>
<dbReference type="PROSITE" id="PS50263">
    <property type="entry name" value="CN_HYDROLASE"/>
    <property type="match status" value="1"/>
</dbReference>
<accession>A0A6J7CFA9</accession>
<dbReference type="EMBL" id="CAFBLQ010000001">
    <property type="protein sequence ID" value="CAB4856907.1"/>
    <property type="molecule type" value="Genomic_DNA"/>
</dbReference>
<dbReference type="InterPro" id="IPR001110">
    <property type="entry name" value="UPF0012_CS"/>
</dbReference>
<dbReference type="InterPro" id="IPR036526">
    <property type="entry name" value="C-N_Hydrolase_sf"/>
</dbReference>
<dbReference type="PROSITE" id="PS01227">
    <property type="entry name" value="UPF0012"/>
    <property type="match status" value="1"/>
</dbReference>
<reference evidence="2" key="1">
    <citation type="submission" date="2020-05" db="EMBL/GenBank/DDBJ databases">
        <authorList>
            <person name="Chiriac C."/>
            <person name="Salcher M."/>
            <person name="Ghai R."/>
            <person name="Kavagutti S V."/>
        </authorList>
    </citation>
    <scope>NUCLEOTIDE SEQUENCE</scope>
</reference>
<evidence type="ECO:0000259" key="1">
    <source>
        <dbReference type="PROSITE" id="PS50263"/>
    </source>
</evidence>
<gene>
    <name evidence="2" type="ORF">UFOPK3423_00023</name>
</gene>
<dbReference type="SUPFAM" id="SSF56317">
    <property type="entry name" value="Carbon-nitrogen hydrolase"/>
    <property type="match status" value="1"/>
</dbReference>
<dbReference type="PANTHER" id="PTHR23088:SF27">
    <property type="entry name" value="DEAMINATED GLUTATHIONE AMIDASE"/>
    <property type="match status" value="1"/>
</dbReference>
<name>A0A6J7CFA9_9ZZZZ</name>